<dbReference type="InterPro" id="IPR051085">
    <property type="entry name" value="MB_O-acyltransferase"/>
</dbReference>
<accession>A0AAV5R4M0</accession>
<keyword evidence="5 6" id="KW-0472">Membrane</keyword>
<organism evidence="7 8">
    <name type="scientific">Pichia kluyveri</name>
    <name type="common">Yeast</name>
    <dbReference type="NCBI Taxonomy" id="36015"/>
    <lineage>
        <taxon>Eukaryota</taxon>
        <taxon>Fungi</taxon>
        <taxon>Dikarya</taxon>
        <taxon>Ascomycota</taxon>
        <taxon>Saccharomycotina</taxon>
        <taxon>Pichiomycetes</taxon>
        <taxon>Pichiales</taxon>
        <taxon>Pichiaceae</taxon>
        <taxon>Pichia</taxon>
    </lineage>
</organism>
<dbReference type="EMBL" id="BTGB01000003">
    <property type="protein sequence ID" value="GMM46260.1"/>
    <property type="molecule type" value="Genomic_DNA"/>
</dbReference>
<feature type="transmembrane region" description="Helical" evidence="6">
    <location>
        <begin position="162"/>
        <end position="182"/>
    </location>
</feature>
<dbReference type="GO" id="GO:0006506">
    <property type="term" value="P:GPI anchor biosynthetic process"/>
    <property type="evidence" value="ECO:0007669"/>
    <property type="project" value="TreeGrafter"/>
</dbReference>
<gene>
    <name evidence="7" type="ORF">DAPK24_028350</name>
</gene>
<name>A0AAV5R4M0_PICKL</name>
<dbReference type="PANTHER" id="PTHR13285:SF18">
    <property type="entry name" value="PROTEIN-CYSTEINE N-PALMITOYLTRANSFERASE RASP"/>
    <property type="match status" value="1"/>
</dbReference>
<dbReference type="GO" id="GO:0008374">
    <property type="term" value="F:O-acyltransferase activity"/>
    <property type="evidence" value="ECO:0007669"/>
    <property type="project" value="TreeGrafter"/>
</dbReference>
<dbReference type="InterPro" id="IPR004299">
    <property type="entry name" value="MBOAT_fam"/>
</dbReference>
<comment type="caution">
    <text evidence="7">The sequence shown here is derived from an EMBL/GenBank/DDBJ whole genome shotgun (WGS) entry which is preliminary data.</text>
</comment>
<evidence type="ECO:0000256" key="2">
    <source>
        <dbReference type="ARBA" id="ARBA00010323"/>
    </source>
</evidence>
<evidence type="ECO:0000313" key="7">
    <source>
        <dbReference type="EMBL" id="GMM46260.1"/>
    </source>
</evidence>
<reference evidence="7 8" key="1">
    <citation type="journal article" date="2023" name="Elife">
        <title>Identification of key yeast species and microbe-microbe interactions impacting larval growth of Drosophila in the wild.</title>
        <authorList>
            <person name="Mure A."/>
            <person name="Sugiura Y."/>
            <person name="Maeda R."/>
            <person name="Honda K."/>
            <person name="Sakurai N."/>
            <person name="Takahashi Y."/>
            <person name="Watada M."/>
            <person name="Katoh T."/>
            <person name="Gotoh A."/>
            <person name="Gotoh Y."/>
            <person name="Taniguchi I."/>
            <person name="Nakamura K."/>
            <person name="Hayashi T."/>
            <person name="Katayama T."/>
            <person name="Uemura T."/>
            <person name="Hattori Y."/>
        </authorList>
    </citation>
    <scope>NUCLEOTIDE SEQUENCE [LARGE SCALE GENOMIC DNA]</scope>
    <source>
        <strain evidence="7 8">PK-24</strain>
    </source>
</reference>
<feature type="transmembrane region" description="Helical" evidence="6">
    <location>
        <begin position="470"/>
        <end position="491"/>
    </location>
</feature>
<sequence length="577" mass="67816">MSVCPFLSLEALDTRVTVNNGREIEKKPSRWSSNEFRFYMACFCVVVPILFKTAMDASNETNPNYNIYKGLLSDGWIFGRKVDNSDLQYRFFRDNFVMLLAFVGIHKLLRIGSRYLKIERLDFDLGFGLIFFFVLHGFNCIRILFLLFIAFAITRIFKKRPLLAQILVWVYGISTLFLNDNYRQIKFGQIISQLAFMDSYRGLIARWDVFYNFTLLRILSFNIDYLKRFTIIEKSNNEIPLTKVETPLKAKTSEEDLSYPSEGKQNEIPVPASSHLTERQRLDAPLPLTDYSFKNYLAYILYTPLYIVGPIITFNDFIYQSRHTLPSITLKRNLVYGLRLIFCFLVMEFTLHYIYVVAVSKAKAWHGDSPFQISMIGFFNLNIIWMKLLIPWRLFRFWALCDNIDPPENMIRCMDNNFSTMQFWRAWHRSYNKWVIRYIYVPLGGSNYRILGSLAVFSFVAIWHDIELRLLIWGWVVVLFLLPEMIATKVIKPYKNKWWYRHACALGAVSNIWMMMLANLFGFCLGKDGMVKLLKDMLTTFDGIVFFVTSTICLFIAAQVMFELREAEKRRGVDVKC</sequence>
<evidence type="ECO:0000256" key="3">
    <source>
        <dbReference type="ARBA" id="ARBA00022692"/>
    </source>
</evidence>
<proteinExistence type="inferred from homology"/>
<comment type="subcellular location">
    <subcellularLocation>
        <location evidence="1">Membrane</location>
        <topology evidence="1">Multi-pass membrane protein</topology>
    </subcellularLocation>
</comment>
<dbReference type="Pfam" id="PF03062">
    <property type="entry name" value="MBOAT"/>
    <property type="match status" value="1"/>
</dbReference>
<feature type="transmembrane region" description="Helical" evidence="6">
    <location>
        <begin position="296"/>
        <end position="319"/>
    </location>
</feature>
<keyword evidence="4 6" id="KW-1133">Transmembrane helix</keyword>
<keyword evidence="3 6" id="KW-0812">Transmembrane</keyword>
<feature type="transmembrane region" description="Helical" evidence="6">
    <location>
        <begin position="129"/>
        <end position="156"/>
    </location>
</feature>
<evidence type="ECO:0000256" key="5">
    <source>
        <dbReference type="ARBA" id="ARBA00023136"/>
    </source>
</evidence>
<comment type="similarity">
    <text evidence="2">Belongs to the membrane-bound acyltransferase family.</text>
</comment>
<feature type="transmembrane region" description="Helical" evidence="6">
    <location>
        <begin position="340"/>
        <end position="359"/>
    </location>
</feature>
<feature type="transmembrane region" description="Helical" evidence="6">
    <location>
        <begin position="371"/>
        <end position="390"/>
    </location>
</feature>
<dbReference type="AlphaFoldDB" id="A0AAV5R4M0"/>
<feature type="transmembrane region" description="Helical" evidence="6">
    <location>
        <begin position="438"/>
        <end position="464"/>
    </location>
</feature>
<dbReference type="PANTHER" id="PTHR13285">
    <property type="entry name" value="ACYLTRANSFERASE"/>
    <property type="match status" value="1"/>
</dbReference>
<dbReference type="Proteomes" id="UP001378960">
    <property type="component" value="Unassembled WGS sequence"/>
</dbReference>
<evidence type="ECO:0000256" key="1">
    <source>
        <dbReference type="ARBA" id="ARBA00004141"/>
    </source>
</evidence>
<evidence type="ECO:0000256" key="4">
    <source>
        <dbReference type="ARBA" id="ARBA00022989"/>
    </source>
</evidence>
<feature type="transmembrane region" description="Helical" evidence="6">
    <location>
        <begin position="543"/>
        <end position="562"/>
    </location>
</feature>
<feature type="transmembrane region" description="Helical" evidence="6">
    <location>
        <begin position="503"/>
        <end position="523"/>
    </location>
</feature>
<dbReference type="GO" id="GO:0005783">
    <property type="term" value="C:endoplasmic reticulum"/>
    <property type="evidence" value="ECO:0007669"/>
    <property type="project" value="TreeGrafter"/>
</dbReference>
<keyword evidence="8" id="KW-1185">Reference proteome</keyword>
<evidence type="ECO:0000256" key="6">
    <source>
        <dbReference type="SAM" id="Phobius"/>
    </source>
</evidence>
<dbReference type="GO" id="GO:0016020">
    <property type="term" value="C:membrane"/>
    <property type="evidence" value="ECO:0007669"/>
    <property type="project" value="UniProtKB-SubCell"/>
</dbReference>
<evidence type="ECO:0000313" key="8">
    <source>
        <dbReference type="Proteomes" id="UP001378960"/>
    </source>
</evidence>
<protein>
    <submittedName>
        <fullName evidence="7">O-acyltransferase</fullName>
    </submittedName>
</protein>